<dbReference type="AlphaFoldDB" id="A0A6A5QBW2"/>
<dbReference type="PANTHER" id="PTHR35273">
    <property type="entry name" value="ALPHA-1,4 POLYGALACTOSAMINIDASE, PUTATIVE (AFU_ORTHOLOGUE AFUA_3G07890)-RELATED"/>
    <property type="match status" value="1"/>
</dbReference>
<sequence>YDPLDVVDANRPTSHIKELVKNKNFICYFNSGSRENWRTYAKNYAAGDYGASWDPEWEGENWMNVESGNSREIIEKETTKTASATCPRSEYVSFFKFIASVAYNNDMAIRLKNGQAMIADNLSDIDFVVNKQCYKYGECYNYKPTTKANKAVVYFEYETRSFTVLTWQTLICLLCLSRGC</sequence>
<evidence type="ECO:0000313" key="5">
    <source>
        <dbReference type="Proteomes" id="UP000800096"/>
    </source>
</evidence>
<dbReference type="InterPro" id="IPR004352">
    <property type="entry name" value="GH114_TIM-barrel"/>
</dbReference>
<feature type="domain" description="Glycoside-hydrolase family GH114 TIM-barrel" evidence="3">
    <location>
        <begin position="88"/>
        <end position="158"/>
    </location>
</feature>
<name>A0A6A5QBW2_AMPQU</name>
<dbReference type="InterPro" id="IPR017853">
    <property type="entry name" value="GH"/>
</dbReference>
<feature type="non-terminal residue" evidence="4">
    <location>
        <position position="1"/>
    </location>
</feature>
<dbReference type="EMBL" id="ML979139">
    <property type="protein sequence ID" value="KAF1912842.1"/>
    <property type="molecule type" value="Genomic_DNA"/>
</dbReference>
<dbReference type="GO" id="GO:0004557">
    <property type="term" value="F:alpha-galactosidase activity"/>
    <property type="evidence" value="ECO:0007669"/>
    <property type="project" value="UniProtKB-EC"/>
</dbReference>
<accession>A0A6A5QBW2</accession>
<reference evidence="4" key="1">
    <citation type="journal article" date="2020" name="Stud. Mycol.">
        <title>101 Dothideomycetes genomes: a test case for predicting lifestyles and emergence of pathogens.</title>
        <authorList>
            <person name="Haridas S."/>
            <person name="Albert R."/>
            <person name="Binder M."/>
            <person name="Bloem J."/>
            <person name="Labutti K."/>
            <person name="Salamov A."/>
            <person name="Andreopoulos B."/>
            <person name="Baker S."/>
            <person name="Barry K."/>
            <person name="Bills G."/>
            <person name="Bluhm B."/>
            <person name="Cannon C."/>
            <person name="Castanera R."/>
            <person name="Culley D."/>
            <person name="Daum C."/>
            <person name="Ezra D."/>
            <person name="Gonzalez J."/>
            <person name="Henrissat B."/>
            <person name="Kuo A."/>
            <person name="Liang C."/>
            <person name="Lipzen A."/>
            <person name="Lutzoni F."/>
            <person name="Magnuson J."/>
            <person name="Mondo S."/>
            <person name="Nolan M."/>
            <person name="Ohm R."/>
            <person name="Pangilinan J."/>
            <person name="Park H.-J."/>
            <person name="Ramirez L."/>
            <person name="Alfaro M."/>
            <person name="Sun H."/>
            <person name="Tritt A."/>
            <person name="Yoshinaga Y."/>
            <person name="Zwiers L.-H."/>
            <person name="Turgeon B."/>
            <person name="Goodwin S."/>
            <person name="Spatafora J."/>
            <person name="Crous P."/>
            <person name="Grigoriev I."/>
        </authorList>
    </citation>
    <scope>NUCLEOTIDE SEQUENCE</scope>
    <source>
        <strain evidence="4">HMLAC05119</strain>
    </source>
</reference>
<dbReference type="PANTHER" id="PTHR35273:SF2">
    <property type="entry name" value="ALPHA-GALACTOSIDASE"/>
    <property type="match status" value="1"/>
</dbReference>
<gene>
    <name evidence="4" type="ORF">BDU57DRAFT_458153</name>
</gene>
<comment type="catalytic activity">
    <reaction evidence="1">
        <text>Hydrolysis of terminal, non-reducing alpha-D-galactose residues in alpha-D-galactosides, including galactose oligosaccharides, galactomannans and galactolipids.</text>
        <dbReference type="EC" id="3.2.1.22"/>
    </reaction>
</comment>
<dbReference type="OrthoDB" id="2108802at2759"/>
<evidence type="ECO:0000256" key="2">
    <source>
        <dbReference type="ARBA" id="ARBA00012755"/>
    </source>
</evidence>
<dbReference type="Gene3D" id="3.20.20.70">
    <property type="entry name" value="Aldolase class I"/>
    <property type="match status" value="1"/>
</dbReference>
<keyword evidence="5" id="KW-1185">Reference proteome</keyword>
<evidence type="ECO:0000259" key="3">
    <source>
        <dbReference type="Pfam" id="PF03537"/>
    </source>
</evidence>
<dbReference type="InterPro" id="IPR013785">
    <property type="entry name" value="Aldolase_TIM"/>
</dbReference>
<proteinExistence type="predicted"/>
<feature type="domain" description="Glycoside-hydrolase family GH114 TIM-barrel" evidence="3">
    <location>
        <begin position="7"/>
        <end position="86"/>
    </location>
</feature>
<organism evidence="4 5">
    <name type="scientific">Ampelomyces quisqualis</name>
    <name type="common">Powdery mildew agent</name>
    <dbReference type="NCBI Taxonomy" id="50730"/>
    <lineage>
        <taxon>Eukaryota</taxon>
        <taxon>Fungi</taxon>
        <taxon>Dikarya</taxon>
        <taxon>Ascomycota</taxon>
        <taxon>Pezizomycotina</taxon>
        <taxon>Dothideomycetes</taxon>
        <taxon>Pleosporomycetidae</taxon>
        <taxon>Pleosporales</taxon>
        <taxon>Pleosporineae</taxon>
        <taxon>Phaeosphaeriaceae</taxon>
        <taxon>Ampelomyces</taxon>
    </lineage>
</organism>
<dbReference type="Pfam" id="PF03537">
    <property type="entry name" value="Glyco_hydro_114"/>
    <property type="match status" value="2"/>
</dbReference>
<dbReference type="SUPFAM" id="SSF51445">
    <property type="entry name" value="(Trans)glycosidases"/>
    <property type="match status" value="1"/>
</dbReference>
<protein>
    <recommendedName>
        <fullName evidence="2">alpha-galactosidase</fullName>
        <ecNumber evidence="2">3.2.1.22</ecNumber>
    </recommendedName>
</protein>
<evidence type="ECO:0000313" key="4">
    <source>
        <dbReference type="EMBL" id="KAF1912842.1"/>
    </source>
</evidence>
<dbReference type="EC" id="3.2.1.22" evidence="2"/>
<evidence type="ECO:0000256" key="1">
    <source>
        <dbReference type="ARBA" id="ARBA00001255"/>
    </source>
</evidence>
<dbReference type="Proteomes" id="UP000800096">
    <property type="component" value="Unassembled WGS sequence"/>
</dbReference>